<keyword evidence="2" id="KW-1185">Reference proteome</keyword>
<dbReference type="Proteomes" id="UP000785679">
    <property type="component" value="Unassembled WGS sequence"/>
</dbReference>
<reference evidence="1" key="1">
    <citation type="submission" date="2019-06" db="EMBL/GenBank/DDBJ databases">
        <authorList>
            <person name="Zheng W."/>
        </authorList>
    </citation>
    <scope>NUCLEOTIDE SEQUENCE</scope>
    <source>
        <strain evidence="1">QDHG01</strain>
    </source>
</reference>
<proteinExistence type="predicted"/>
<organism evidence="1 2">
    <name type="scientific">Halteria grandinella</name>
    <dbReference type="NCBI Taxonomy" id="5974"/>
    <lineage>
        <taxon>Eukaryota</taxon>
        <taxon>Sar</taxon>
        <taxon>Alveolata</taxon>
        <taxon>Ciliophora</taxon>
        <taxon>Intramacronucleata</taxon>
        <taxon>Spirotrichea</taxon>
        <taxon>Stichotrichia</taxon>
        <taxon>Sporadotrichida</taxon>
        <taxon>Halteriidae</taxon>
        <taxon>Halteria</taxon>
    </lineage>
</organism>
<accession>A0A8J8NZB2</accession>
<gene>
    <name evidence="1" type="ORF">FGO68_gene4137</name>
</gene>
<dbReference type="EMBL" id="RRYP01004461">
    <property type="protein sequence ID" value="TNV82841.1"/>
    <property type="molecule type" value="Genomic_DNA"/>
</dbReference>
<protein>
    <submittedName>
        <fullName evidence="1">Uncharacterized protein</fullName>
    </submittedName>
</protein>
<evidence type="ECO:0000313" key="2">
    <source>
        <dbReference type="Proteomes" id="UP000785679"/>
    </source>
</evidence>
<evidence type="ECO:0000313" key="1">
    <source>
        <dbReference type="EMBL" id="TNV82841.1"/>
    </source>
</evidence>
<name>A0A8J8NZB2_HALGN</name>
<sequence>MCCTSLQLIIITKEIWKNQCHLFLEILLNPPPHQAVTDLNFSIILWLTPKMSRVDSSKRKPQDLTITSSSL</sequence>
<comment type="caution">
    <text evidence="1">The sequence shown here is derived from an EMBL/GenBank/DDBJ whole genome shotgun (WGS) entry which is preliminary data.</text>
</comment>
<dbReference type="AlphaFoldDB" id="A0A8J8NZB2"/>